<dbReference type="InterPro" id="IPR003587">
    <property type="entry name" value="Hint_dom_N"/>
</dbReference>
<evidence type="ECO:0000313" key="3">
    <source>
        <dbReference type="Proteomes" id="UP000541426"/>
    </source>
</evidence>
<gene>
    <name evidence="2" type="ORF">GGQ68_001816</name>
</gene>
<dbReference type="InterPro" id="IPR028992">
    <property type="entry name" value="Hedgehog/Intein_dom"/>
</dbReference>
<dbReference type="Pfam" id="PF13403">
    <property type="entry name" value="Hint_2"/>
    <property type="match status" value="1"/>
</dbReference>
<dbReference type="RefSeq" id="WP_183965094.1">
    <property type="nucleotide sequence ID" value="NZ_BAABBZ010000018.1"/>
</dbReference>
<dbReference type="InterPro" id="IPR036844">
    <property type="entry name" value="Hint_dom_sf"/>
</dbReference>
<organism evidence="2 3">
    <name type="scientific">Sagittula marina</name>
    <dbReference type="NCBI Taxonomy" id="943940"/>
    <lineage>
        <taxon>Bacteria</taxon>
        <taxon>Pseudomonadati</taxon>
        <taxon>Pseudomonadota</taxon>
        <taxon>Alphaproteobacteria</taxon>
        <taxon>Rhodobacterales</taxon>
        <taxon>Roseobacteraceae</taxon>
        <taxon>Sagittula</taxon>
    </lineage>
</organism>
<dbReference type="CDD" id="cd00081">
    <property type="entry name" value="Hint"/>
    <property type="match status" value="1"/>
</dbReference>
<dbReference type="AlphaFoldDB" id="A0A7W6DSX7"/>
<dbReference type="Proteomes" id="UP000541426">
    <property type="component" value="Unassembled WGS sequence"/>
</dbReference>
<dbReference type="SUPFAM" id="SSF51294">
    <property type="entry name" value="Hedgehog/intein (Hint) domain"/>
    <property type="match status" value="1"/>
</dbReference>
<evidence type="ECO:0000313" key="2">
    <source>
        <dbReference type="EMBL" id="MBB3985483.1"/>
    </source>
</evidence>
<keyword evidence="3" id="KW-1185">Reference proteome</keyword>
<feature type="domain" description="Hint" evidence="1">
    <location>
        <begin position="140"/>
        <end position="235"/>
    </location>
</feature>
<sequence>MPTTDLNVFPATALRVINGANLGDALSWADDLVPDDVYRLSPMSMLKPLSVTSAATPPFRLAEQSEQGVPGHALHLDCCVTFMSRSGETTECLVLVETDDAGDAAQVHVMPLAEMTPNTDYVLVGVSEEAALARYAQTACTSFTAGTMITLASGAQKAVEDLAIGDRVLTRDDGPQPIQWIGHHTVRATGRFAPIRIAEGTLNNARDLYVSPDHRLFIYQRLDKIGAGRSEILVRARHLVNDSTVTVAPGGFVDYYQMLFDAHQIIYAEGIAAESMLVNTRTQAALPEELLDSLSNLVPGHKRSDISDLEIGESLLSHPDAAALLRRSSTG</sequence>
<evidence type="ECO:0000259" key="1">
    <source>
        <dbReference type="SMART" id="SM00306"/>
    </source>
</evidence>
<accession>A0A7W6DSX7</accession>
<comment type="caution">
    <text evidence="2">The sequence shown here is derived from an EMBL/GenBank/DDBJ whole genome shotgun (WGS) entry which is preliminary data.</text>
</comment>
<dbReference type="SMART" id="SM00306">
    <property type="entry name" value="HintN"/>
    <property type="match status" value="1"/>
</dbReference>
<protein>
    <recommendedName>
        <fullName evidence="1">Hint domain-containing protein</fullName>
    </recommendedName>
</protein>
<proteinExistence type="predicted"/>
<dbReference type="Gene3D" id="2.170.16.10">
    <property type="entry name" value="Hedgehog/Intein (Hint) domain"/>
    <property type="match status" value="1"/>
</dbReference>
<name>A0A7W6DSX7_9RHOB</name>
<reference evidence="2 3" key="1">
    <citation type="submission" date="2020-08" db="EMBL/GenBank/DDBJ databases">
        <title>Genomic Encyclopedia of Type Strains, Phase IV (KMG-IV): sequencing the most valuable type-strain genomes for metagenomic binning, comparative biology and taxonomic classification.</title>
        <authorList>
            <person name="Goeker M."/>
        </authorList>
    </citation>
    <scope>NUCLEOTIDE SEQUENCE [LARGE SCALE GENOMIC DNA]</scope>
    <source>
        <strain evidence="2 3">DSM 102235</strain>
    </source>
</reference>
<dbReference type="EMBL" id="JACIEJ010000004">
    <property type="protein sequence ID" value="MBB3985483.1"/>
    <property type="molecule type" value="Genomic_DNA"/>
</dbReference>